<keyword evidence="2" id="KW-1185">Reference proteome</keyword>
<evidence type="ECO:0000313" key="2">
    <source>
        <dbReference type="Proteomes" id="UP000054007"/>
    </source>
</evidence>
<dbReference type="AlphaFoldDB" id="A0A0D7BXK6"/>
<evidence type="ECO:0000313" key="1">
    <source>
        <dbReference type="EMBL" id="KIY74386.1"/>
    </source>
</evidence>
<organism evidence="1 2">
    <name type="scientific">Cylindrobasidium torrendii FP15055 ss-10</name>
    <dbReference type="NCBI Taxonomy" id="1314674"/>
    <lineage>
        <taxon>Eukaryota</taxon>
        <taxon>Fungi</taxon>
        <taxon>Dikarya</taxon>
        <taxon>Basidiomycota</taxon>
        <taxon>Agaricomycotina</taxon>
        <taxon>Agaricomycetes</taxon>
        <taxon>Agaricomycetidae</taxon>
        <taxon>Agaricales</taxon>
        <taxon>Marasmiineae</taxon>
        <taxon>Physalacriaceae</taxon>
        <taxon>Cylindrobasidium</taxon>
    </lineage>
</organism>
<accession>A0A0D7BXK6</accession>
<gene>
    <name evidence="1" type="ORF">CYLTODRAFT_416225</name>
</gene>
<sequence length="79" mass="8920">MDSTALSWWAFQSSGESYASPVYDIGGHKQVWSTLCIERPTSFRGGGRIRRCVRLGRNPSGWDRAIKNDSRQQRATDSN</sequence>
<reference evidence="1 2" key="1">
    <citation type="journal article" date="2015" name="Fungal Genet. Biol.">
        <title>Evolution of novel wood decay mechanisms in Agaricales revealed by the genome sequences of Fistulina hepatica and Cylindrobasidium torrendii.</title>
        <authorList>
            <person name="Floudas D."/>
            <person name="Held B.W."/>
            <person name="Riley R."/>
            <person name="Nagy L.G."/>
            <person name="Koehler G."/>
            <person name="Ransdell A.S."/>
            <person name="Younus H."/>
            <person name="Chow J."/>
            <person name="Chiniquy J."/>
            <person name="Lipzen A."/>
            <person name="Tritt A."/>
            <person name="Sun H."/>
            <person name="Haridas S."/>
            <person name="LaButti K."/>
            <person name="Ohm R.A."/>
            <person name="Kues U."/>
            <person name="Blanchette R.A."/>
            <person name="Grigoriev I.V."/>
            <person name="Minto R.E."/>
            <person name="Hibbett D.S."/>
        </authorList>
    </citation>
    <scope>NUCLEOTIDE SEQUENCE [LARGE SCALE GENOMIC DNA]</scope>
    <source>
        <strain evidence="1 2">FP15055 ss-10</strain>
    </source>
</reference>
<dbReference type="Proteomes" id="UP000054007">
    <property type="component" value="Unassembled WGS sequence"/>
</dbReference>
<protein>
    <submittedName>
        <fullName evidence="1">Uncharacterized protein</fullName>
    </submittedName>
</protein>
<dbReference type="EMBL" id="KN880431">
    <property type="protein sequence ID" value="KIY74386.1"/>
    <property type="molecule type" value="Genomic_DNA"/>
</dbReference>
<name>A0A0D7BXK6_9AGAR</name>
<proteinExistence type="predicted"/>